<evidence type="ECO:0000256" key="1">
    <source>
        <dbReference type="ARBA" id="ARBA00003618"/>
    </source>
</evidence>
<evidence type="ECO:0000256" key="2">
    <source>
        <dbReference type="ARBA" id="ARBA00009441"/>
    </source>
</evidence>
<keyword evidence="5 9" id="KW-0227">DNA damage</keyword>
<keyword evidence="6" id="KW-0067">ATP-binding</keyword>
<evidence type="ECO:0000256" key="9">
    <source>
        <dbReference type="PIRNR" id="PIRNR003128"/>
    </source>
</evidence>
<dbReference type="PANTHER" id="PTHR11059">
    <property type="entry name" value="DNA REPAIR PROTEIN RECN"/>
    <property type="match status" value="1"/>
</dbReference>
<protein>
    <recommendedName>
        <fullName evidence="3 9">DNA repair protein RecN</fullName>
    </recommendedName>
    <alternativeName>
        <fullName evidence="8 9">Recombination protein N</fullName>
    </alternativeName>
</protein>
<dbReference type="NCBIfam" id="TIGR00634">
    <property type="entry name" value="recN"/>
    <property type="match status" value="1"/>
</dbReference>
<dbReference type="InterPro" id="IPR004604">
    <property type="entry name" value="DNA_recomb/repair_RecN"/>
</dbReference>
<dbReference type="InterPro" id="IPR027417">
    <property type="entry name" value="P-loop_NTPase"/>
</dbReference>
<keyword evidence="10" id="KW-0175">Coiled coil</keyword>
<evidence type="ECO:0000256" key="7">
    <source>
        <dbReference type="ARBA" id="ARBA00023204"/>
    </source>
</evidence>
<evidence type="ECO:0000259" key="11">
    <source>
        <dbReference type="Pfam" id="PF02463"/>
    </source>
</evidence>
<keyword evidence="13" id="KW-1185">Reference proteome</keyword>
<feature type="coiled-coil region" evidence="10">
    <location>
        <begin position="167"/>
        <end position="194"/>
    </location>
</feature>
<dbReference type="PANTHER" id="PTHR11059:SF0">
    <property type="entry name" value="DNA REPAIR PROTEIN RECN"/>
    <property type="match status" value="1"/>
</dbReference>
<evidence type="ECO:0000313" key="12">
    <source>
        <dbReference type="EMBL" id="GAA1999639.1"/>
    </source>
</evidence>
<organism evidence="12 13">
    <name type="scientific">Catenulispora subtropica</name>
    <dbReference type="NCBI Taxonomy" id="450798"/>
    <lineage>
        <taxon>Bacteria</taxon>
        <taxon>Bacillati</taxon>
        <taxon>Actinomycetota</taxon>
        <taxon>Actinomycetes</taxon>
        <taxon>Catenulisporales</taxon>
        <taxon>Catenulisporaceae</taxon>
        <taxon>Catenulispora</taxon>
    </lineage>
</organism>
<evidence type="ECO:0000256" key="3">
    <source>
        <dbReference type="ARBA" id="ARBA00021315"/>
    </source>
</evidence>
<dbReference type="InterPro" id="IPR003395">
    <property type="entry name" value="RecF/RecN/SMC_N"/>
</dbReference>
<dbReference type="SUPFAM" id="SSF52540">
    <property type="entry name" value="P-loop containing nucleoside triphosphate hydrolases"/>
    <property type="match status" value="2"/>
</dbReference>
<dbReference type="EMBL" id="BAAAQM010000066">
    <property type="protein sequence ID" value="GAA1999639.1"/>
    <property type="molecule type" value="Genomic_DNA"/>
</dbReference>
<comment type="similarity">
    <text evidence="2 9">Belongs to the RecN family.</text>
</comment>
<reference evidence="12 13" key="1">
    <citation type="journal article" date="2019" name="Int. J. Syst. Evol. Microbiol.">
        <title>The Global Catalogue of Microorganisms (GCM) 10K type strain sequencing project: providing services to taxonomists for standard genome sequencing and annotation.</title>
        <authorList>
            <consortium name="The Broad Institute Genomics Platform"/>
            <consortium name="The Broad Institute Genome Sequencing Center for Infectious Disease"/>
            <person name="Wu L."/>
            <person name="Ma J."/>
        </authorList>
    </citation>
    <scope>NUCLEOTIDE SEQUENCE [LARGE SCALE GENOMIC DNA]</scope>
    <source>
        <strain evidence="12 13">JCM 16013</strain>
    </source>
</reference>
<sequence>MLEQMRIRGLGVIEDAVLELSPGFTAVTGETGAGKTMVVTGLGLLFGGRSDSALVRPGAERASVEGRLLVDPKGPAARAAADAGAEFEPVGEDRAELIISRSVSVEGRSRASLGGAAVPIGVLGGLADDLVAMHGQSAQQSLLQPARQRQALDRYAGPAVAEPLAEYKACYDRLKKIEATLDELTTRARERAQEADLLRFGLAEVERLEPVEGEDEELAAEAERLGHADTLRTASGGAHMALAGSPDDPASINALSLLSEATRALEGARGHDPALAELASRLDEASFLLADVSTDLAAYADSIEADPRRLADVQQRISDLNAVMRKYGPKLTDVLAWASTGALRLAELEGDDDRISGLQEERVAARAELARLAARVSAGRAQAADKFAAAVTTELAELAMPHARIEVPVTQKETADGLEIDGRTVAFGPTGVDDVELRLAPHPGAPFLPIAKGASGGELSRVMLAVEVVFAGSDPVPTFVFDEVDAGVGGKAAVEVGRRLARLARSAQVVVVTHLPQVAAFADRQLVVRKANDGSVTRSGVTVLDDAERRRELARMLAGLEESELGQAHADELLQAAAADRQRA</sequence>
<evidence type="ECO:0000256" key="8">
    <source>
        <dbReference type="ARBA" id="ARBA00033408"/>
    </source>
</evidence>
<keyword evidence="7 9" id="KW-0234">DNA repair</keyword>
<name>A0ABN2T6C2_9ACTN</name>
<evidence type="ECO:0000313" key="13">
    <source>
        <dbReference type="Proteomes" id="UP001499854"/>
    </source>
</evidence>
<dbReference type="Proteomes" id="UP001499854">
    <property type="component" value="Unassembled WGS sequence"/>
</dbReference>
<comment type="caution">
    <text evidence="12">The sequence shown here is derived from an EMBL/GenBank/DDBJ whole genome shotgun (WGS) entry which is preliminary data.</text>
</comment>
<dbReference type="CDD" id="cd03241">
    <property type="entry name" value="ABC_RecN"/>
    <property type="match status" value="1"/>
</dbReference>
<evidence type="ECO:0000256" key="4">
    <source>
        <dbReference type="ARBA" id="ARBA00022741"/>
    </source>
</evidence>
<evidence type="ECO:0000256" key="5">
    <source>
        <dbReference type="ARBA" id="ARBA00022763"/>
    </source>
</evidence>
<evidence type="ECO:0000256" key="10">
    <source>
        <dbReference type="SAM" id="Coils"/>
    </source>
</evidence>
<dbReference type="Gene3D" id="3.40.50.300">
    <property type="entry name" value="P-loop containing nucleotide triphosphate hydrolases"/>
    <property type="match status" value="2"/>
</dbReference>
<comment type="function">
    <text evidence="1 9">May be involved in recombinational repair of damaged DNA.</text>
</comment>
<dbReference type="PIRSF" id="PIRSF003128">
    <property type="entry name" value="RecN"/>
    <property type="match status" value="1"/>
</dbReference>
<accession>A0ABN2T6C2</accession>
<evidence type="ECO:0000256" key="6">
    <source>
        <dbReference type="ARBA" id="ARBA00022840"/>
    </source>
</evidence>
<proteinExistence type="inferred from homology"/>
<feature type="domain" description="RecF/RecN/SMC N-terminal" evidence="11">
    <location>
        <begin position="2"/>
        <end position="534"/>
    </location>
</feature>
<keyword evidence="4" id="KW-0547">Nucleotide-binding</keyword>
<dbReference type="Pfam" id="PF02463">
    <property type="entry name" value="SMC_N"/>
    <property type="match status" value="1"/>
</dbReference>
<gene>
    <name evidence="12" type="primary">recN</name>
    <name evidence="12" type="ORF">GCM10009838_76370</name>
</gene>